<feature type="region of interest" description="Disordered" evidence="4">
    <location>
        <begin position="226"/>
        <end position="250"/>
    </location>
</feature>
<gene>
    <name evidence="5" type="ORF">AWRI3579_g3328</name>
</gene>
<dbReference type="InParanoid" id="A0A1E5R8A7"/>
<protein>
    <submittedName>
        <fullName evidence="5">Autophagy-related protein 21</fullName>
    </submittedName>
</protein>
<dbReference type="AlphaFoldDB" id="A0A1E5R8A7"/>
<accession>A0A1E5R8A7</accession>
<evidence type="ECO:0000256" key="3">
    <source>
        <dbReference type="ARBA" id="ARBA00025740"/>
    </source>
</evidence>
<reference evidence="6" key="1">
    <citation type="journal article" date="2016" name="Genome Announc.">
        <title>Genome sequences of three species of Hanseniaspora isolated from spontaneous wine fermentations.</title>
        <authorList>
            <person name="Sternes P.R."/>
            <person name="Lee D."/>
            <person name="Kutyna D.R."/>
            <person name="Borneman A.R."/>
        </authorList>
    </citation>
    <scope>NUCLEOTIDE SEQUENCE [LARGE SCALE GENOMIC DNA]</scope>
    <source>
        <strain evidence="6">AWRI3579</strain>
    </source>
</reference>
<sequence length="471" mass="53085">MSIPQQNFRAPLKFNQNGTYVAVTEQDNLSIFNINPFGKIFELQGTSSGLYKSIDLNNASGIMTREELGGVLTGRYLIEMLFATSLIAVVDTIQQPKKLKIINTKRKAAICELKFDHNVQQICLNRKRLVILLQSKQIFIYDISCMQLLHTIDIMEDKVIKELVLKQQQKSWLLKNMAVRGTTSEMDGNQTKEDDAYSYEVKMKLSGDDKSILVYTTYSLSTVDPREDETEITESNENIQKNVNPKGSSASANKLKITLNNIMVFDALNLAQLNFLPRVHNRNVQCLSLSHDGSTVVTASTRGTIIRCFKTSQEQSCFKEFRRGNRPCTITQLEMDHGIALLACVGNSDTIHIFQMNKENAASLADKNTPNNSIPSSSSSPGMALPSTIRHESKFTRVSKFISSNIVSHLPRQNLERNYAYIKKQNEKEIVMIGFSNSSQDKMYVCYGDRLEVYELPSQPGSCLLTQTHVF</sequence>
<dbReference type="Gene3D" id="2.130.10.10">
    <property type="entry name" value="YVTN repeat-like/Quinoprotein amine dehydrogenase"/>
    <property type="match status" value="1"/>
</dbReference>
<evidence type="ECO:0000256" key="4">
    <source>
        <dbReference type="SAM" id="MobiDB-lite"/>
    </source>
</evidence>
<dbReference type="EMBL" id="LPNM01000009">
    <property type="protein sequence ID" value="OEJ83137.1"/>
    <property type="molecule type" value="Genomic_DNA"/>
</dbReference>
<dbReference type="InterPro" id="IPR048720">
    <property type="entry name" value="PROPPIN"/>
</dbReference>
<dbReference type="InterPro" id="IPR036322">
    <property type="entry name" value="WD40_repeat_dom_sf"/>
</dbReference>
<comment type="similarity">
    <text evidence="3">Belongs to the WD repeat PROPPIN family.</text>
</comment>
<dbReference type="Proteomes" id="UP000095728">
    <property type="component" value="Unassembled WGS sequence"/>
</dbReference>
<dbReference type="FunCoup" id="A0A1E5R8A7">
    <property type="interactions" value="19"/>
</dbReference>
<dbReference type="SUPFAM" id="SSF50978">
    <property type="entry name" value="WD40 repeat-like"/>
    <property type="match status" value="1"/>
</dbReference>
<evidence type="ECO:0000256" key="2">
    <source>
        <dbReference type="ARBA" id="ARBA00022737"/>
    </source>
</evidence>
<dbReference type="Pfam" id="PF21032">
    <property type="entry name" value="PROPPIN"/>
    <property type="match status" value="2"/>
</dbReference>
<comment type="caution">
    <text evidence="5">The sequence shown here is derived from an EMBL/GenBank/DDBJ whole genome shotgun (WGS) entry which is preliminary data.</text>
</comment>
<feature type="region of interest" description="Disordered" evidence="4">
    <location>
        <begin position="364"/>
        <end position="386"/>
    </location>
</feature>
<dbReference type="STRING" id="56408.A0A1E5R8A7"/>
<dbReference type="InterPro" id="IPR015943">
    <property type="entry name" value="WD40/YVTN_repeat-like_dom_sf"/>
</dbReference>
<name>A0A1E5R8A7_9ASCO</name>
<evidence type="ECO:0000256" key="1">
    <source>
        <dbReference type="ARBA" id="ARBA00022574"/>
    </source>
</evidence>
<feature type="compositionally biased region" description="Low complexity" evidence="4">
    <location>
        <begin position="368"/>
        <end position="381"/>
    </location>
</feature>
<feature type="compositionally biased region" description="Polar residues" evidence="4">
    <location>
        <begin position="235"/>
        <end position="250"/>
    </location>
</feature>
<evidence type="ECO:0000313" key="6">
    <source>
        <dbReference type="Proteomes" id="UP000095728"/>
    </source>
</evidence>
<keyword evidence="1" id="KW-0853">WD repeat</keyword>
<organism evidence="5 6">
    <name type="scientific">Hanseniaspora osmophila</name>
    <dbReference type="NCBI Taxonomy" id="56408"/>
    <lineage>
        <taxon>Eukaryota</taxon>
        <taxon>Fungi</taxon>
        <taxon>Dikarya</taxon>
        <taxon>Ascomycota</taxon>
        <taxon>Saccharomycotina</taxon>
        <taxon>Saccharomycetes</taxon>
        <taxon>Saccharomycodales</taxon>
        <taxon>Saccharomycodaceae</taxon>
        <taxon>Hanseniaspora</taxon>
    </lineage>
</organism>
<keyword evidence="6" id="KW-1185">Reference proteome</keyword>
<evidence type="ECO:0000313" key="5">
    <source>
        <dbReference type="EMBL" id="OEJ83137.1"/>
    </source>
</evidence>
<dbReference type="PANTHER" id="PTHR11227">
    <property type="entry name" value="WD-REPEAT PROTEIN INTERACTING WITH PHOSPHOINOSIDES WIPI -RELATED"/>
    <property type="match status" value="1"/>
</dbReference>
<keyword evidence="2" id="KW-0677">Repeat</keyword>
<proteinExistence type="inferred from homology"/>
<dbReference type="OrthoDB" id="1667587at2759"/>